<protein>
    <submittedName>
        <fullName evidence="1">Uncharacterized protein</fullName>
    </submittedName>
</protein>
<name>A0ABQ7X0W7_BRANA</name>
<feature type="non-terminal residue" evidence="1">
    <location>
        <position position="1"/>
    </location>
</feature>
<organism evidence="1 2">
    <name type="scientific">Brassica napus</name>
    <name type="common">Rape</name>
    <dbReference type="NCBI Taxonomy" id="3708"/>
    <lineage>
        <taxon>Eukaryota</taxon>
        <taxon>Viridiplantae</taxon>
        <taxon>Streptophyta</taxon>
        <taxon>Embryophyta</taxon>
        <taxon>Tracheophyta</taxon>
        <taxon>Spermatophyta</taxon>
        <taxon>Magnoliopsida</taxon>
        <taxon>eudicotyledons</taxon>
        <taxon>Gunneridae</taxon>
        <taxon>Pentapetalae</taxon>
        <taxon>rosids</taxon>
        <taxon>malvids</taxon>
        <taxon>Brassicales</taxon>
        <taxon>Brassicaceae</taxon>
        <taxon>Brassiceae</taxon>
        <taxon>Brassica</taxon>
    </lineage>
</organism>
<comment type="caution">
    <text evidence="1">The sequence shown here is derived from an EMBL/GenBank/DDBJ whole genome shotgun (WGS) entry which is preliminary data.</text>
</comment>
<dbReference type="Proteomes" id="UP000824890">
    <property type="component" value="Unassembled WGS sequence"/>
</dbReference>
<dbReference type="EMBL" id="JAGKQM010002751">
    <property type="protein sequence ID" value="KAH0847127.1"/>
    <property type="molecule type" value="Genomic_DNA"/>
</dbReference>
<reference evidence="1 2" key="1">
    <citation type="submission" date="2021-05" db="EMBL/GenBank/DDBJ databases">
        <title>Genome Assembly of Synthetic Allotetraploid Brassica napus Reveals Homoeologous Exchanges between Subgenomes.</title>
        <authorList>
            <person name="Davis J.T."/>
        </authorList>
    </citation>
    <scope>NUCLEOTIDE SEQUENCE [LARGE SCALE GENOMIC DNA]</scope>
    <source>
        <strain evidence="2">cv. Da-Ae</strain>
        <tissue evidence="1">Seedling</tissue>
    </source>
</reference>
<keyword evidence="2" id="KW-1185">Reference proteome</keyword>
<evidence type="ECO:0000313" key="2">
    <source>
        <dbReference type="Proteomes" id="UP000824890"/>
    </source>
</evidence>
<evidence type="ECO:0000313" key="1">
    <source>
        <dbReference type="EMBL" id="KAH0847127.1"/>
    </source>
</evidence>
<sequence length="65" mass="7332">YQGPCLLDAVDSVKFQELRYRTTISCTSYVINGYANGTPIRQIKEPCALWSVALRVAPLRELEIT</sequence>
<proteinExistence type="predicted"/>
<gene>
    <name evidence="1" type="ORF">HID58_091787</name>
</gene>
<accession>A0ABQ7X0W7</accession>